<accession>A0ABU1LD44</accession>
<keyword evidence="1" id="KW-0472">Membrane</keyword>
<protein>
    <recommendedName>
        <fullName evidence="4">PH (Pleckstrin Homology) domain-containing protein</fullName>
    </recommendedName>
</protein>
<dbReference type="RefSeq" id="WP_115979905.1">
    <property type="nucleotide sequence ID" value="NZ_JAVDQS010000003.1"/>
</dbReference>
<organism evidence="2 3">
    <name type="scientific">Chryseobacterium geocarposphaerae</name>
    <dbReference type="NCBI Taxonomy" id="1416776"/>
    <lineage>
        <taxon>Bacteria</taxon>
        <taxon>Pseudomonadati</taxon>
        <taxon>Bacteroidota</taxon>
        <taxon>Flavobacteriia</taxon>
        <taxon>Flavobacteriales</taxon>
        <taxon>Weeksellaceae</taxon>
        <taxon>Chryseobacterium group</taxon>
        <taxon>Chryseobacterium</taxon>
    </lineage>
</organism>
<reference evidence="2 3" key="1">
    <citation type="submission" date="2023-07" db="EMBL/GenBank/DDBJ databases">
        <title>Sorghum-associated microbial communities from plants grown in Nebraska, USA.</title>
        <authorList>
            <person name="Schachtman D."/>
        </authorList>
    </citation>
    <scope>NUCLEOTIDE SEQUENCE [LARGE SCALE GENOMIC DNA]</scope>
    <source>
        <strain evidence="2 3">DS1709</strain>
    </source>
</reference>
<gene>
    <name evidence="2" type="ORF">J2781_001445</name>
</gene>
<feature type="transmembrane region" description="Helical" evidence="1">
    <location>
        <begin position="12"/>
        <end position="32"/>
    </location>
</feature>
<evidence type="ECO:0008006" key="4">
    <source>
        <dbReference type="Google" id="ProtNLM"/>
    </source>
</evidence>
<evidence type="ECO:0000313" key="3">
    <source>
        <dbReference type="Proteomes" id="UP001184853"/>
    </source>
</evidence>
<comment type="caution">
    <text evidence="2">The sequence shown here is derived from an EMBL/GenBank/DDBJ whole genome shotgun (WGS) entry which is preliminary data.</text>
</comment>
<evidence type="ECO:0000256" key="1">
    <source>
        <dbReference type="SAM" id="Phobius"/>
    </source>
</evidence>
<dbReference type="EMBL" id="JAVDQS010000003">
    <property type="protein sequence ID" value="MDR6404525.1"/>
    <property type="molecule type" value="Genomic_DNA"/>
</dbReference>
<dbReference type="Proteomes" id="UP001184853">
    <property type="component" value="Unassembled WGS sequence"/>
</dbReference>
<evidence type="ECO:0000313" key="2">
    <source>
        <dbReference type="EMBL" id="MDR6404525.1"/>
    </source>
</evidence>
<feature type="transmembrane region" description="Helical" evidence="1">
    <location>
        <begin position="38"/>
        <end position="57"/>
    </location>
</feature>
<keyword evidence="1" id="KW-1133">Transmembrane helix</keyword>
<proteinExistence type="predicted"/>
<sequence length="155" mass="18083">MSGRTFQEKSGFPKLFITLLAFQAIVMSLVLINDNESPLIALYVTAPLMLLFAFSFLKLNLNKDYFEYNFFPFTFKSTKIKWSDIREIQIVNTDPIFDFGGWGVRLSKKYGKAFITGNNEVIFLKLNNGKRRSFSVKNKEDLLRFFDENKISYLK</sequence>
<keyword evidence="3" id="KW-1185">Reference proteome</keyword>
<keyword evidence="1" id="KW-0812">Transmembrane</keyword>
<name>A0ABU1LD44_9FLAO</name>